<comment type="caution">
    <text evidence="1">The sequence shown here is derived from an EMBL/GenBank/DDBJ whole genome shotgun (WGS) entry which is preliminary data.</text>
</comment>
<protein>
    <submittedName>
        <fullName evidence="1">Uncharacterized protein</fullName>
    </submittedName>
</protein>
<evidence type="ECO:0000313" key="1">
    <source>
        <dbReference type="EMBL" id="KKL76640.1"/>
    </source>
</evidence>
<name>A0A0F9H4T3_9ZZZZ</name>
<dbReference type="AlphaFoldDB" id="A0A0F9H4T3"/>
<feature type="non-terminal residue" evidence="1">
    <location>
        <position position="83"/>
    </location>
</feature>
<reference evidence="1" key="1">
    <citation type="journal article" date="2015" name="Nature">
        <title>Complex archaea that bridge the gap between prokaryotes and eukaryotes.</title>
        <authorList>
            <person name="Spang A."/>
            <person name="Saw J.H."/>
            <person name="Jorgensen S.L."/>
            <person name="Zaremba-Niedzwiedzka K."/>
            <person name="Martijn J."/>
            <person name="Lind A.E."/>
            <person name="van Eijk R."/>
            <person name="Schleper C."/>
            <person name="Guy L."/>
            <person name="Ettema T.J."/>
        </authorList>
    </citation>
    <scope>NUCLEOTIDE SEQUENCE</scope>
</reference>
<sequence>MSDIDVGFMEVLESCAGAEGEVDYSDDGWKPEDGEYTVLLEKFTCGTTEKNGISNGRGNAIFRILTGDFVGRSFGEFFWLPAN</sequence>
<proteinExistence type="predicted"/>
<dbReference type="EMBL" id="LAZR01023982">
    <property type="protein sequence ID" value="KKL76640.1"/>
    <property type="molecule type" value="Genomic_DNA"/>
</dbReference>
<accession>A0A0F9H4T3</accession>
<organism evidence="1">
    <name type="scientific">marine sediment metagenome</name>
    <dbReference type="NCBI Taxonomy" id="412755"/>
    <lineage>
        <taxon>unclassified sequences</taxon>
        <taxon>metagenomes</taxon>
        <taxon>ecological metagenomes</taxon>
    </lineage>
</organism>
<gene>
    <name evidence="1" type="ORF">LCGC14_2042900</name>
</gene>